<organism evidence="1 2">
    <name type="scientific">Pedobacter steynii</name>
    <dbReference type="NCBI Taxonomy" id="430522"/>
    <lineage>
        <taxon>Bacteria</taxon>
        <taxon>Pseudomonadati</taxon>
        <taxon>Bacteroidota</taxon>
        <taxon>Sphingobacteriia</taxon>
        <taxon>Sphingobacteriales</taxon>
        <taxon>Sphingobacteriaceae</taxon>
        <taxon>Pedobacter</taxon>
    </lineage>
</organism>
<evidence type="ECO:0000313" key="2">
    <source>
        <dbReference type="Proteomes" id="UP000183200"/>
    </source>
</evidence>
<dbReference type="Proteomes" id="UP000183200">
    <property type="component" value="Unassembled WGS sequence"/>
</dbReference>
<keyword evidence="2" id="KW-1185">Reference proteome</keyword>
<dbReference type="AlphaFoldDB" id="A0A1G9L2Z1"/>
<gene>
    <name evidence="1" type="ORF">SAMN05421820_101750</name>
</gene>
<accession>A0A1G9L2Z1</accession>
<reference evidence="2" key="1">
    <citation type="submission" date="2016-10" db="EMBL/GenBank/DDBJ databases">
        <authorList>
            <person name="Varghese N."/>
            <person name="Submissions S."/>
        </authorList>
    </citation>
    <scope>NUCLEOTIDE SEQUENCE [LARGE SCALE GENOMIC DNA]</scope>
    <source>
        <strain evidence="2">DSM 19110</strain>
    </source>
</reference>
<proteinExistence type="predicted"/>
<protein>
    <submittedName>
        <fullName evidence="1">Uncharacterized protein</fullName>
    </submittedName>
</protein>
<name>A0A1G9L2Z1_9SPHI</name>
<dbReference type="EMBL" id="FNGY01000001">
    <property type="protein sequence ID" value="SDL56368.1"/>
    <property type="molecule type" value="Genomic_DNA"/>
</dbReference>
<evidence type="ECO:0000313" key="1">
    <source>
        <dbReference type="EMBL" id="SDL56368.1"/>
    </source>
</evidence>
<sequence>MVILLSAGLFAKAQQANTVKNVKGLKANFSAPVLAAYQESAKTKIEDFYQYLQLLSDVSVSKELKNEVRLNILFLFKNKEVLMKDIASNGKNSLPLSLLISQIENTPSLKFEVGEISSQQIEPDSWQTTYTVKVLNDGKKSELNLSQRVYLTKDSKTFGGNSKEVWQTFLGEIE</sequence>